<feature type="coiled-coil region" evidence="11">
    <location>
        <begin position="265"/>
        <end position="327"/>
    </location>
</feature>
<dbReference type="InterPro" id="IPR027417">
    <property type="entry name" value="P-loop_NTPase"/>
</dbReference>
<dbReference type="GO" id="GO:0016887">
    <property type="term" value="F:ATP hydrolysis activity"/>
    <property type="evidence" value="ECO:0007669"/>
    <property type="project" value="InterPro"/>
</dbReference>
<keyword evidence="6" id="KW-0067">ATP-binding</keyword>
<sequence length="1165" mass="129794">MRIEELVLEGFKSYPVRTTITGWDASFNAITGLNGSGKSNILDAICFVLGITNMQQMRAQNQQDLIYKRGQAGITKASVTVVFDNSDRSTSPAGLENSKQITLTRQIALPNITKYILNGHKVQQQAGRITKVLNMRPQEILGMMEEAAGTRMFEERKEKAKRTMGKKEKRVEEITSLLQEEITPKLDKLREQKRSYLTFQKTSSELERLARFLRAHDWTEANARAVKKDAQIQDKKAVMVDAQREKERGRIEKKRDKELAKGGKLKGLEEELSSYLKEVTRLATQLEIKEGTIVDEQKKVKTLEQSLKELNQSLEAKRTDVASLTTSYGEQKQIHTQILNEVASSEELLQTLVTGLSSNSNASTAGGYLGQVADAKTRLAAASTEEEQTRMRMGMVEKEIKEKELRWKGVEKEASEATRSLEIGEKDIETLKRQLEGTGWNADKDDAAMTRAREVRDAVRILIEERDALKSQMGNLEFSYTDPAPNFDRSKVKGLVASLVDLSEESRTYSTALEVSAGGKLYNVVVEDETVGTQLLNKGNLKKRVTIIPLNRINAFRASAEKLMAASKIAPGKAHLALSLVGYAEEISPAIAYVFGDTMICDDAESAKAITFNKAIMLKSVTIQGDIYDPAGLLSGGSAPSGSGTLLKVQELNKAEAKLAQANAVLRHIEKEEASVKEARDLWKRLERELEIKSHEHGLLEQQVGGSNAARIGAEVEVLKKTFAELKNTVEAAKKKQREAKDDCKKFERDMDDFKNNRDSKLNEVRGEIVKQKARLLKQAASLKILQRELQTASLELEQTEMDIESSAQYVQEAKNSVAVIVKEIEALAKEQEAQQASHDEVEAKLKKERADLTRFDDELQDLDRAIKEKRQAAADARLTIKEAEHSVTGLQKERSAALNAVAVLEKGNPWIESEKPVFGKAGSAYDFSKRDVAQEKETARELEDQLKGMKKTINPKVMGMIESVEKKEVELLSMLSTVMGDKAKIEDTIAELERHKREALQTTWEKVNGDFGGIFAELLPGNFAKLQPPEGLEVMQGLEVKVQLGSVWKPSLTELSGGQRSLIALSLIMAFLQFKPAPMYILDEIDAALDLSHTQHIGQLFKNRFKGSQFIVVSLKEGLFTNANVLFRAQFRDGTSVVQRTAQRSTSSIYGQGKENGKQATRTK</sequence>
<dbReference type="CDD" id="cd03273">
    <property type="entry name" value="ABC_SMC2_euk"/>
    <property type="match status" value="1"/>
</dbReference>
<evidence type="ECO:0000256" key="11">
    <source>
        <dbReference type="SAM" id="Coils"/>
    </source>
</evidence>
<evidence type="ECO:0000256" key="10">
    <source>
        <dbReference type="ARBA" id="ARBA00023306"/>
    </source>
</evidence>
<keyword evidence="8" id="KW-0226">DNA condensation</keyword>
<evidence type="ECO:0000256" key="4">
    <source>
        <dbReference type="ARBA" id="ARBA00022741"/>
    </source>
</evidence>
<comment type="subcellular location">
    <subcellularLocation>
        <location evidence="1">Nucleus</location>
    </subcellularLocation>
</comment>
<dbReference type="Pfam" id="PF02463">
    <property type="entry name" value="SMC_N"/>
    <property type="match status" value="1"/>
</dbReference>
<evidence type="ECO:0000256" key="9">
    <source>
        <dbReference type="ARBA" id="ARBA00023242"/>
    </source>
</evidence>
<evidence type="ECO:0000259" key="12">
    <source>
        <dbReference type="SMART" id="SM00968"/>
    </source>
</evidence>
<organism evidence="13 14">
    <name type="scientific">Hydnum rufescens UP504</name>
    <dbReference type="NCBI Taxonomy" id="1448309"/>
    <lineage>
        <taxon>Eukaryota</taxon>
        <taxon>Fungi</taxon>
        <taxon>Dikarya</taxon>
        <taxon>Basidiomycota</taxon>
        <taxon>Agaricomycotina</taxon>
        <taxon>Agaricomycetes</taxon>
        <taxon>Cantharellales</taxon>
        <taxon>Hydnaceae</taxon>
        <taxon>Hydnum</taxon>
    </lineage>
</organism>
<dbReference type="Pfam" id="PF06470">
    <property type="entry name" value="SMC_hinge"/>
    <property type="match status" value="1"/>
</dbReference>
<dbReference type="GO" id="GO:0030261">
    <property type="term" value="P:chromosome condensation"/>
    <property type="evidence" value="ECO:0007669"/>
    <property type="project" value="UniProtKB-KW"/>
</dbReference>
<comment type="caution">
    <text evidence="13">The sequence shown here is derived from an EMBL/GenBank/DDBJ whole genome shotgun (WGS) entry which is preliminary data.</text>
</comment>
<keyword evidence="7 11" id="KW-0175">Coiled coil</keyword>
<dbReference type="InterPro" id="IPR027120">
    <property type="entry name" value="Smc2_ABC"/>
</dbReference>
<dbReference type="GO" id="GO:0007059">
    <property type="term" value="P:chromosome segregation"/>
    <property type="evidence" value="ECO:0007669"/>
    <property type="project" value="UniProtKB-ARBA"/>
</dbReference>
<dbReference type="InterPro" id="IPR010935">
    <property type="entry name" value="SMC_hinge"/>
</dbReference>
<evidence type="ECO:0000256" key="1">
    <source>
        <dbReference type="ARBA" id="ARBA00004123"/>
    </source>
</evidence>
<name>A0A9P6B5J6_9AGAM</name>
<gene>
    <name evidence="13" type="ORF">BS47DRAFT_1375468</name>
</gene>
<dbReference type="GO" id="GO:0005694">
    <property type="term" value="C:chromosome"/>
    <property type="evidence" value="ECO:0007669"/>
    <property type="project" value="InterPro"/>
</dbReference>
<evidence type="ECO:0000256" key="6">
    <source>
        <dbReference type="ARBA" id="ARBA00022840"/>
    </source>
</evidence>
<keyword evidence="14" id="KW-1185">Reference proteome</keyword>
<dbReference type="EMBL" id="MU128928">
    <property type="protein sequence ID" value="KAF9517940.1"/>
    <property type="molecule type" value="Genomic_DNA"/>
</dbReference>
<comment type="similarity">
    <text evidence="2">Belongs to the SMC family. SMC2 subfamily.</text>
</comment>
<evidence type="ECO:0000313" key="13">
    <source>
        <dbReference type="EMBL" id="KAF9517940.1"/>
    </source>
</evidence>
<dbReference type="InterPro" id="IPR036277">
    <property type="entry name" value="SMC_hinge_sf"/>
</dbReference>
<evidence type="ECO:0000256" key="8">
    <source>
        <dbReference type="ARBA" id="ARBA00023067"/>
    </source>
</evidence>
<proteinExistence type="inferred from homology"/>
<feature type="domain" description="SMC hinge" evidence="12">
    <location>
        <begin position="490"/>
        <end position="611"/>
    </location>
</feature>
<dbReference type="OrthoDB" id="10255539at2759"/>
<keyword evidence="4" id="KW-0547">Nucleotide-binding</keyword>
<dbReference type="GO" id="GO:0005634">
    <property type="term" value="C:nucleus"/>
    <property type="evidence" value="ECO:0007669"/>
    <property type="project" value="UniProtKB-SubCell"/>
</dbReference>
<dbReference type="SUPFAM" id="SSF52540">
    <property type="entry name" value="P-loop containing nucleoside triphosphate hydrolases"/>
    <property type="match status" value="1"/>
</dbReference>
<dbReference type="Gene3D" id="3.40.50.300">
    <property type="entry name" value="P-loop containing nucleotide triphosphate hydrolases"/>
    <property type="match status" value="2"/>
</dbReference>
<dbReference type="Gene3D" id="1.20.1060.20">
    <property type="match status" value="1"/>
</dbReference>
<dbReference type="InterPro" id="IPR003395">
    <property type="entry name" value="RecF/RecN/SMC_N"/>
</dbReference>
<evidence type="ECO:0000256" key="2">
    <source>
        <dbReference type="ARBA" id="ARBA00005231"/>
    </source>
</evidence>
<dbReference type="PIRSF" id="PIRSF005719">
    <property type="entry name" value="SMC"/>
    <property type="match status" value="1"/>
</dbReference>
<feature type="coiled-coil region" evidence="11">
    <location>
        <begin position="926"/>
        <end position="953"/>
    </location>
</feature>
<evidence type="ECO:0000256" key="3">
    <source>
        <dbReference type="ARBA" id="ARBA00022618"/>
    </source>
</evidence>
<dbReference type="GO" id="GO:0051301">
    <property type="term" value="P:cell division"/>
    <property type="evidence" value="ECO:0007669"/>
    <property type="project" value="UniProtKB-KW"/>
</dbReference>
<feature type="coiled-coil region" evidence="11">
    <location>
        <begin position="652"/>
        <end position="894"/>
    </location>
</feature>
<dbReference type="Proteomes" id="UP000886523">
    <property type="component" value="Unassembled WGS sequence"/>
</dbReference>
<feature type="coiled-coil region" evidence="11">
    <location>
        <begin position="414"/>
        <end position="472"/>
    </location>
</feature>
<dbReference type="PANTHER" id="PTHR43977">
    <property type="entry name" value="STRUCTURAL MAINTENANCE OF CHROMOSOMES PROTEIN 3"/>
    <property type="match status" value="1"/>
</dbReference>
<evidence type="ECO:0000313" key="14">
    <source>
        <dbReference type="Proteomes" id="UP000886523"/>
    </source>
</evidence>
<accession>A0A9P6B5J6</accession>
<dbReference type="FunFam" id="3.40.50.300:FF:000385">
    <property type="entry name" value="Structural maintenance of chromosomes 2"/>
    <property type="match status" value="1"/>
</dbReference>
<keyword evidence="5" id="KW-0498">Mitosis</keyword>
<dbReference type="GO" id="GO:0005524">
    <property type="term" value="F:ATP binding"/>
    <property type="evidence" value="ECO:0007669"/>
    <property type="project" value="UniProtKB-KW"/>
</dbReference>
<dbReference type="SUPFAM" id="SSF75553">
    <property type="entry name" value="Smc hinge domain"/>
    <property type="match status" value="1"/>
</dbReference>
<reference evidence="13" key="1">
    <citation type="journal article" date="2020" name="Nat. Commun.">
        <title>Large-scale genome sequencing of mycorrhizal fungi provides insights into the early evolution of symbiotic traits.</title>
        <authorList>
            <person name="Miyauchi S."/>
            <person name="Kiss E."/>
            <person name="Kuo A."/>
            <person name="Drula E."/>
            <person name="Kohler A."/>
            <person name="Sanchez-Garcia M."/>
            <person name="Morin E."/>
            <person name="Andreopoulos B."/>
            <person name="Barry K.W."/>
            <person name="Bonito G."/>
            <person name="Buee M."/>
            <person name="Carver A."/>
            <person name="Chen C."/>
            <person name="Cichocki N."/>
            <person name="Clum A."/>
            <person name="Culley D."/>
            <person name="Crous P.W."/>
            <person name="Fauchery L."/>
            <person name="Girlanda M."/>
            <person name="Hayes R.D."/>
            <person name="Keri Z."/>
            <person name="LaButti K."/>
            <person name="Lipzen A."/>
            <person name="Lombard V."/>
            <person name="Magnuson J."/>
            <person name="Maillard F."/>
            <person name="Murat C."/>
            <person name="Nolan M."/>
            <person name="Ohm R.A."/>
            <person name="Pangilinan J."/>
            <person name="Pereira M.F."/>
            <person name="Perotto S."/>
            <person name="Peter M."/>
            <person name="Pfister S."/>
            <person name="Riley R."/>
            <person name="Sitrit Y."/>
            <person name="Stielow J.B."/>
            <person name="Szollosi G."/>
            <person name="Zifcakova L."/>
            <person name="Stursova M."/>
            <person name="Spatafora J.W."/>
            <person name="Tedersoo L."/>
            <person name="Vaario L.M."/>
            <person name="Yamada A."/>
            <person name="Yan M."/>
            <person name="Wang P."/>
            <person name="Xu J."/>
            <person name="Bruns T."/>
            <person name="Baldrian P."/>
            <person name="Vilgalys R."/>
            <person name="Dunand C."/>
            <person name="Henrissat B."/>
            <person name="Grigoriev I.V."/>
            <person name="Hibbett D."/>
            <person name="Nagy L.G."/>
            <person name="Martin F.M."/>
        </authorList>
    </citation>
    <scope>NUCLEOTIDE SEQUENCE</scope>
    <source>
        <strain evidence="13">UP504</strain>
    </source>
</reference>
<keyword evidence="10" id="KW-0131">Cell cycle</keyword>
<evidence type="ECO:0000256" key="7">
    <source>
        <dbReference type="ARBA" id="ARBA00023054"/>
    </source>
</evidence>
<dbReference type="InterPro" id="IPR024704">
    <property type="entry name" value="SMC"/>
</dbReference>
<keyword evidence="3" id="KW-0132">Cell division</keyword>
<keyword evidence="9" id="KW-0539">Nucleus</keyword>
<evidence type="ECO:0000256" key="5">
    <source>
        <dbReference type="ARBA" id="ARBA00022776"/>
    </source>
</evidence>
<dbReference type="Gene3D" id="3.30.70.1620">
    <property type="match status" value="1"/>
</dbReference>
<dbReference type="AlphaFoldDB" id="A0A9P6B5J6"/>
<protein>
    <recommendedName>
        <fullName evidence="12">SMC hinge domain-containing protein</fullName>
    </recommendedName>
</protein>
<dbReference type="SMART" id="SM00968">
    <property type="entry name" value="SMC_hinge"/>
    <property type="match status" value="1"/>
</dbReference>